<dbReference type="OrthoDB" id="1045822at2759"/>
<sequence length="41" mass="4722">MFKLPEEPHNDCLVHDCCCICGLTQEYRELKNRGADPSLGW</sequence>
<dbReference type="Gramene" id="KMS64660">
    <property type="protein sequence ID" value="KMS64660"/>
    <property type="gene ID" value="BVRB_018000"/>
</dbReference>
<keyword evidence="2" id="KW-1185">Reference proteome</keyword>
<reference evidence="1 2" key="1">
    <citation type="journal article" date="2014" name="Nature">
        <title>The genome of the recently domesticated crop plant sugar beet (Beta vulgaris).</title>
        <authorList>
            <person name="Dohm J.C."/>
            <person name="Minoche A.E."/>
            <person name="Holtgrawe D."/>
            <person name="Capella-Gutierrez S."/>
            <person name="Zakrzewski F."/>
            <person name="Tafer H."/>
            <person name="Rupp O."/>
            <person name="Sorensen T.R."/>
            <person name="Stracke R."/>
            <person name="Reinhardt R."/>
            <person name="Goesmann A."/>
            <person name="Kraft T."/>
            <person name="Schulz B."/>
            <person name="Stadler P.F."/>
            <person name="Schmidt T."/>
            <person name="Gabaldon T."/>
            <person name="Lehrach H."/>
            <person name="Weisshaar B."/>
            <person name="Himmelbauer H."/>
        </authorList>
    </citation>
    <scope>NUCLEOTIDE SEQUENCE [LARGE SCALE GENOMIC DNA]</scope>
    <source>
        <tissue evidence="1">Taproot</tissue>
    </source>
</reference>
<evidence type="ECO:0000313" key="2">
    <source>
        <dbReference type="Proteomes" id="UP000035740"/>
    </source>
</evidence>
<dbReference type="AlphaFoldDB" id="A0A0J8BFS0"/>
<proteinExistence type="predicted"/>
<evidence type="ECO:0000313" key="1">
    <source>
        <dbReference type="EMBL" id="KMS64660.1"/>
    </source>
</evidence>
<gene>
    <name evidence="1" type="ORF">BVRB_018000</name>
</gene>
<dbReference type="EMBL" id="KQ126095">
    <property type="protein sequence ID" value="KMS64660.1"/>
    <property type="molecule type" value="Genomic_DNA"/>
</dbReference>
<name>A0A0J8BFS0_BETVV</name>
<organism evidence="1 2">
    <name type="scientific">Beta vulgaris subsp. vulgaris</name>
    <name type="common">Beet</name>
    <dbReference type="NCBI Taxonomy" id="3555"/>
    <lineage>
        <taxon>Eukaryota</taxon>
        <taxon>Viridiplantae</taxon>
        <taxon>Streptophyta</taxon>
        <taxon>Embryophyta</taxon>
        <taxon>Tracheophyta</taxon>
        <taxon>Spermatophyta</taxon>
        <taxon>Magnoliopsida</taxon>
        <taxon>eudicotyledons</taxon>
        <taxon>Gunneridae</taxon>
        <taxon>Pentapetalae</taxon>
        <taxon>Caryophyllales</taxon>
        <taxon>Chenopodiaceae</taxon>
        <taxon>Betoideae</taxon>
        <taxon>Beta</taxon>
    </lineage>
</organism>
<dbReference type="Proteomes" id="UP000035740">
    <property type="component" value="Unassembled WGS sequence"/>
</dbReference>
<protein>
    <submittedName>
        <fullName evidence="1">Uncharacterized protein</fullName>
    </submittedName>
</protein>
<accession>A0A0J8BFS0</accession>